<dbReference type="AlphaFoldDB" id="A0A1F6CE49"/>
<sequence>MELEEFIKTSLKSIYAGVKGANKELLAEKYGVDKSPYWLHAASWSDGKNKGDGFISFDIAVSVTKGRKTSGGGKIEIRVASFGGEAEGTAAESHLSRIKFQVAVSTTTG</sequence>
<evidence type="ECO:0000313" key="2">
    <source>
        <dbReference type="Proteomes" id="UP000178344"/>
    </source>
</evidence>
<proteinExistence type="predicted"/>
<accession>A0A1F6CE49</accession>
<name>A0A1F6CE49_9BACT</name>
<protein>
    <submittedName>
        <fullName evidence="1">Uncharacterized protein</fullName>
    </submittedName>
</protein>
<dbReference type="EMBL" id="MFKQ01000017">
    <property type="protein sequence ID" value="OGG47277.1"/>
    <property type="molecule type" value="Genomic_DNA"/>
</dbReference>
<comment type="caution">
    <text evidence="1">The sequence shown here is derived from an EMBL/GenBank/DDBJ whole genome shotgun (WGS) entry which is preliminary data.</text>
</comment>
<reference evidence="1 2" key="1">
    <citation type="journal article" date="2016" name="Nat. Commun.">
        <title>Thousands of microbial genomes shed light on interconnected biogeochemical processes in an aquifer system.</title>
        <authorList>
            <person name="Anantharaman K."/>
            <person name="Brown C.T."/>
            <person name="Hug L.A."/>
            <person name="Sharon I."/>
            <person name="Castelle C.J."/>
            <person name="Probst A.J."/>
            <person name="Thomas B.C."/>
            <person name="Singh A."/>
            <person name="Wilkins M.J."/>
            <person name="Karaoz U."/>
            <person name="Brodie E.L."/>
            <person name="Williams K.H."/>
            <person name="Hubbard S.S."/>
            <person name="Banfield J.F."/>
        </authorList>
    </citation>
    <scope>NUCLEOTIDE SEQUENCE [LARGE SCALE GENOMIC DNA]</scope>
</reference>
<dbReference type="Proteomes" id="UP000178344">
    <property type="component" value="Unassembled WGS sequence"/>
</dbReference>
<organism evidence="1 2">
    <name type="scientific">Candidatus Kaiserbacteria bacterium RIFCSPHIGHO2_01_FULL_49_13</name>
    <dbReference type="NCBI Taxonomy" id="1798477"/>
    <lineage>
        <taxon>Bacteria</taxon>
        <taxon>Candidatus Kaiseribacteriota</taxon>
    </lineage>
</organism>
<evidence type="ECO:0000313" key="1">
    <source>
        <dbReference type="EMBL" id="OGG47277.1"/>
    </source>
</evidence>
<gene>
    <name evidence="1" type="ORF">A2671_01925</name>
</gene>